<keyword evidence="2" id="KW-1185">Reference proteome</keyword>
<protein>
    <submittedName>
        <fullName evidence="1">Uncharacterized protein</fullName>
    </submittedName>
</protein>
<organism evidence="1 2">
    <name type="scientific">Sedimentibacter acidaminivorans</name>
    <dbReference type="NCBI Taxonomy" id="913099"/>
    <lineage>
        <taxon>Bacteria</taxon>
        <taxon>Bacillati</taxon>
        <taxon>Bacillota</taxon>
        <taxon>Tissierellia</taxon>
        <taxon>Sedimentibacter</taxon>
    </lineage>
</organism>
<gene>
    <name evidence="1" type="ORF">J2Z76_001077</name>
</gene>
<accession>A0ABS4GC05</accession>
<comment type="caution">
    <text evidence="1">The sequence shown here is derived from an EMBL/GenBank/DDBJ whole genome shotgun (WGS) entry which is preliminary data.</text>
</comment>
<evidence type="ECO:0000313" key="2">
    <source>
        <dbReference type="Proteomes" id="UP001519342"/>
    </source>
</evidence>
<evidence type="ECO:0000313" key="1">
    <source>
        <dbReference type="EMBL" id="MBP1925220.1"/>
    </source>
</evidence>
<name>A0ABS4GC05_9FIRM</name>
<dbReference type="Proteomes" id="UP001519342">
    <property type="component" value="Unassembled WGS sequence"/>
</dbReference>
<dbReference type="EMBL" id="JAGGKS010000002">
    <property type="protein sequence ID" value="MBP1925220.1"/>
    <property type="molecule type" value="Genomic_DNA"/>
</dbReference>
<proteinExistence type="predicted"/>
<sequence length="46" mass="5404">MMEFSKEELEKAISLLSSTITNCEKMQLKFAEGTLFIIRFFKTQQI</sequence>
<reference evidence="1 2" key="1">
    <citation type="submission" date="2021-03" db="EMBL/GenBank/DDBJ databases">
        <title>Genomic Encyclopedia of Type Strains, Phase IV (KMG-IV): sequencing the most valuable type-strain genomes for metagenomic binning, comparative biology and taxonomic classification.</title>
        <authorList>
            <person name="Goeker M."/>
        </authorList>
    </citation>
    <scope>NUCLEOTIDE SEQUENCE [LARGE SCALE GENOMIC DNA]</scope>
    <source>
        <strain evidence="1 2">DSM 24004</strain>
    </source>
</reference>